<organism evidence="2 3">
    <name type="scientific">Pseudooceanicola nanhaiensis</name>
    <dbReference type="NCBI Taxonomy" id="375761"/>
    <lineage>
        <taxon>Bacteria</taxon>
        <taxon>Pseudomonadati</taxon>
        <taxon>Pseudomonadota</taxon>
        <taxon>Alphaproteobacteria</taxon>
        <taxon>Rhodobacterales</taxon>
        <taxon>Paracoccaceae</taxon>
        <taxon>Pseudooceanicola</taxon>
    </lineage>
</organism>
<keyword evidence="3" id="KW-1185">Reference proteome</keyword>
<feature type="chain" id="PRO_5037794093" evidence="1">
    <location>
        <begin position="22"/>
        <end position="159"/>
    </location>
</feature>
<proteinExistence type="predicted"/>
<dbReference type="EMBL" id="BMLF01000001">
    <property type="protein sequence ID" value="GGL89022.1"/>
    <property type="molecule type" value="Genomic_DNA"/>
</dbReference>
<protein>
    <submittedName>
        <fullName evidence="2">Oxidoreductase</fullName>
    </submittedName>
</protein>
<dbReference type="RefSeq" id="WP_028285795.1">
    <property type="nucleotide sequence ID" value="NZ_BMLF01000001.1"/>
</dbReference>
<reference evidence="2" key="1">
    <citation type="journal article" date="2014" name="Int. J. Syst. Evol. Microbiol.">
        <title>Complete genome sequence of Corynebacterium casei LMG S-19264T (=DSM 44701T), isolated from a smear-ripened cheese.</title>
        <authorList>
            <consortium name="US DOE Joint Genome Institute (JGI-PGF)"/>
            <person name="Walter F."/>
            <person name="Albersmeier A."/>
            <person name="Kalinowski J."/>
            <person name="Ruckert C."/>
        </authorList>
    </citation>
    <scope>NUCLEOTIDE SEQUENCE</scope>
    <source>
        <strain evidence="2">CGMCC 1.6293</strain>
    </source>
</reference>
<dbReference type="AlphaFoldDB" id="A0A917SPQ6"/>
<dbReference type="Proteomes" id="UP000649829">
    <property type="component" value="Unassembled WGS sequence"/>
</dbReference>
<feature type="signal peptide" evidence="1">
    <location>
        <begin position="1"/>
        <end position="21"/>
    </location>
</feature>
<evidence type="ECO:0000256" key="1">
    <source>
        <dbReference type="SAM" id="SignalP"/>
    </source>
</evidence>
<accession>A0A917SPQ6</accession>
<name>A0A917SPQ6_9RHOB</name>
<dbReference type="InterPro" id="IPR036374">
    <property type="entry name" value="OxRdtase_Mopterin-bd_sf"/>
</dbReference>
<evidence type="ECO:0000313" key="3">
    <source>
        <dbReference type="Proteomes" id="UP000649829"/>
    </source>
</evidence>
<comment type="caution">
    <text evidence="2">The sequence shown here is derived from an EMBL/GenBank/DDBJ whole genome shotgun (WGS) entry which is preliminary data.</text>
</comment>
<reference evidence="2" key="2">
    <citation type="submission" date="2020-09" db="EMBL/GenBank/DDBJ databases">
        <authorList>
            <person name="Sun Q."/>
            <person name="Zhou Y."/>
        </authorList>
    </citation>
    <scope>NUCLEOTIDE SEQUENCE</scope>
    <source>
        <strain evidence="2">CGMCC 1.6293</strain>
    </source>
</reference>
<sequence length="159" mass="17208">MIRPAAALLAAFLLSPAVCVAQETGEQVILTVVTEDGTHHELSRAALEAMPQAGFSTNTIWTEGPQDFAGVMLDVLLETLGAKGTHITLGAANGYRVDRSAEALVDGALVSYLRNGAPMTLRDKGPVWLVYNYDSDPAYRTEVIYANSIWQLDRIEITD</sequence>
<evidence type="ECO:0000313" key="2">
    <source>
        <dbReference type="EMBL" id="GGL89022.1"/>
    </source>
</evidence>
<dbReference type="SUPFAM" id="SSF56524">
    <property type="entry name" value="Oxidoreductase molybdopterin-binding domain"/>
    <property type="match status" value="1"/>
</dbReference>
<gene>
    <name evidence="2" type="ORF">GCM10011534_08940</name>
</gene>
<keyword evidence="1" id="KW-0732">Signal</keyword>